<comment type="caution">
    <text evidence="3">The sequence shown here is derived from an EMBL/GenBank/DDBJ whole genome shotgun (WGS) entry which is preliminary data.</text>
</comment>
<feature type="compositionally biased region" description="Polar residues" evidence="1">
    <location>
        <begin position="48"/>
        <end position="60"/>
    </location>
</feature>
<evidence type="ECO:0000313" key="3">
    <source>
        <dbReference type="EMBL" id="MSS13593.1"/>
    </source>
</evidence>
<name>A0A6L5X2E5_9FIRM</name>
<keyword evidence="2" id="KW-0812">Transmembrane</keyword>
<organism evidence="3 4">
    <name type="scientific">Porcincola intestinalis</name>
    <dbReference type="NCBI Taxonomy" id="2606632"/>
    <lineage>
        <taxon>Bacteria</taxon>
        <taxon>Bacillati</taxon>
        <taxon>Bacillota</taxon>
        <taxon>Clostridia</taxon>
        <taxon>Lachnospirales</taxon>
        <taxon>Lachnospiraceae</taxon>
        <taxon>Porcincola</taxon>
    </lineage>
</organism>
<evidence type="ECO:0000256" key="2">
    <source>
        <dbReference type="SAM" id="Phobius"/>
    </source>
</evidence>
<gene>
    <name evidence="3" type="ORF">FYJ35_00755</name>
</gene>
<sequence length="211" mass="23934">MTPGRRYGKWILVVVLLLLFDVGLWKKIQQKSVHQTPGNGKTVEVLPDTTNDSSEISTPSTDALQQPVKTVSDEYPYDIAEDRKSFDPSVIDITVGDRLYMTQINDWYINFQNYAGKTVEIEGYFLNMGKYTFVGRNGPVCPYCTGGYVDFEFQTDQDLSGFTSQETWIAVTGILREGKIKLSNRETKPFYYIEALNVQKMNHTGVNPISD</sequence>
<accession>A0A6L5X2E5</accession>
<keyword evidence="2" id="KW-0472">Membrane</keyword>
<evidence type="ECO:0000313" key="4">
    <source>
        <dbReference type="Proteomes" id="UP000481852"/>
    </source>
</evidence>
<feature type="region of interest" description="Disordered" evidence="1">
    <location>
        <begin position="35"/>
        <end position="60"/>
    </location>
</feature>
<keyword evidence="4" id="KW-1185">Reference proteome</keyword>
<dbReference type="Proteomes" id="UP000481852">
    <property type="component" value="Unassembled WGS sequence"/>
</dbReference>
<keyword evidence="2" id="KW-1133">Transmembrane helix</keyword>
<protein>
    <submittedName>
        <fullName evidence="3">Energy transducer TonB</fullName>
    </submittedName>
</protein>
<feature type="transmembrane region" description="Helical" evidence="2">
    <location>
        <begin position="7"/>
        <end position="25"/>
    </location>
</feature>
<proteinExistence type="predicted"/>
<dbReference type="EMBL" id="VULZ01000001">
    <property type="protein sequence ID" value="MSS13593.1"/>
    <property type="molecule type" value="Genomic_DNA"/>
</dbReference>
<dbReference type="AlphaFoldDB" id="A0A6L5X2E5"/>
<dbReference type="RefSeq" id="WP_154521697.1">
    <property type="nucleotide sequence ID" value="NZ_VULZ01000001.1"/>
</dbReference>
<reference evidence="3 4" key="1">
    <citation type="submission" date="2019-08" db="EMBL/GenBank/DDBJ databases">
        <title>In-depth cultivation of the pig gut microbiome towards novel bacterial diversity and tailored functional studies.</title>
        <authorList>
            <person name="Wylensek D."/>
            <person name="Hitch T.C.A."/>
            <person name="Clavel T."/>
        </authorList>
    </citation>
    <scope>NUCLEOTIDE SEQUENCE [LARGE SCALE GENOMIC DNA]</scope>
    <source>
        <strain evidence="3 4">Oil+RF-744-WCA-WT-11</strain>
    </source>
</reference>
<evidence type="ECO:0000256" key="1">
    <source>
        <dbReference type="SAM" id="MobiDB-lite"/>
    </source>
</evidence>